<evidence type="ECO:0000256" key="4">
    <source>
        <dbReference type="ARBA" id="ARBA00022679"/>
    </source>
</evidence>
<comment type="catalytic activity">
    <reaction evidence="1">
        <text>ATP + protein L-histidine = ADP + protein N-phospho-L-histidine.</text>
        <dbReference type="EC" id="2.7.13.3"/>
    </reaction>
</comment>
<feature type="modified residue" description="4-aspartylphosphate" evidence="6">
    <location>
        <position position="479"/>
    </location>
</feature>
<dbReference type="InterPro" id="IPR036097">
    <property type="entry name" value="HisK_dim/P_sf"/>
</dbReference>
<evidence type="ECO:0000259" key="9">
    <source>
        <dbReference type="PROSITE" id="PS50112"/>
    </source>
</evidence>
<dbReference type="Proteomes" id="UP000269265">
    <property type="component" value="Unassembled WGS sequence"/>
</dbReference>
<dbReference type="InterPro" id="IPR001789">
    <property type="entry name" value="Sig_transdc_resp-reg_receiver"/>
</dbReference>
<evidence type="ECO:0000259" key="7">
    <source>
        <dbReference type="PROSITE" id="PS50109"/>
    </source>
</evidence>
<dbReference type="OrthoDB" id="5519028at2"/>
<organism evidence="10 11">
    <name type="scientific">Aquabacterium soli</name>
    <dbReference type="NCBI Taxonomy" id="2493092"/>
    <lineage>
        <taxon>Bacteria</taxon>
        <taxon>Pseudomonadati</taxon>
        <taxon>Pseudomonadota</taxon>
        <taxon>Betaproteobacteria</taxon>
        <taxon>Burkholderiales</taxon>
        <taxon>Aquabacterium</taxon>
    </lineage>
</organism>
<dbReference type="PRINTS" id="PR00344">
    <property type="entry name" value="BCTRLSENSOR"/>
</dbReference>
<dbReference type="EMBL" id="RSED01000013">
    <property type="protein sequence ID" value="RRS03265.1"/>
    <property type="molecule type" value="Genomic_DNA"/>
</dbReference>
<reference evidence="10 11" key="1">
    <citation type="submission" date="2018-12" db="EMBL/GenBank/DDBJ databases">
        <title>The whole draft genome of Aquabacterium sp. SJQ9.</title>
        <authorList>
            <person name="Sun L."/>
            <person name="Gao X."/>
            <person name="Chen W."/>
            <person name="Huang K."/>
        </authorList>
    </citation>
    <scope>NUCLEOTIDE SEQUENCE [LARGE SCALE GENOMIC DNA]</scope>
    <source>
        <strain evidence="10 11">SJQ9</strain>
    </source>
</reference>
<dbReference type="PROSITE" id="PS50110">
    <property type="entry name" value="RESPONSE_REGULATORY"/>
    <property type="match status" value="1"/>
</dbReference>
<gene>
    <name evidence="10" type="ORF">EIP75_16380</name>
</gene>
<dbReference type="InterPro" id="IPR013655">
    <property type="entry name" value="PAS_fold_3"/>
</dbReference>
<dbReference type="InterPro" id="IPR003594">
    <property type="entry name" value="HATPase_dom"/>
</dbReference>
<evidence type="ECO:0000256" key="3">
    <source>
        <dbReference type="ARBA" id="ARBA00022553"/>
    </source>
</evidence>
<dbReference type="Gene3D" id="3.40.50.2300">
    <property type="match status" value="1"/>
</dbReference>
<keyword evidence="11" id="KW-1185">Reference proteome</keyword>
<evidence type="ECO:0000313" key="10">
    <source>
        <dbReference type="EMBL" id="RRS03265.1"/>
    </source>
</evidence>
<dbReference type="AlphaFoldDB" id="A0A426V8M1"/>
<evidence type="ECO:0000256" key="6">
    <source>
        <dbReference type="PROSITE-ProRule" id="PRU00169"/>
    </source>
</evidence>
<dbReference type="InterPro" id="IPR035965">
    <property type="entry name" value="PAS-like_dom_sf"/>
</dbReference>
<dbReference type="SUPFAM" id="SSF55785">
    <property type="entry name" value="PYP-like sensor domain (PAS domain)"/>
    <property type="match status" value="1"/>
</dbReference>
<dbReference type="InterPro" id="IPR003661">
    <property type="entry name" value="HisK_dim/P_dom"/>
</dbReference>
<dbReference type="Gene3D" id="3.30.450.20">
    <property type="entry name" value="PAS domain"/>
    <property type="match status" value="1"/>
</dbReference>
<evidence type="ECO:0000259" key="8">
    <source>
        <dbReference type="PROSITE" id="PS50110"/>
    </source>
</evidence>
<keyword evidence="3 6" id="KW-0597">Phosphoprotein</keyword>
<dbReference type="InterPro" id="IPR004358">
    <property type="entry name" value="Sig_transdc_His_kin-like_C"/>
</dbReference>
<dbReference type="InterPro" id="IPR005467">
    <property type="entry name" value="His_kinase_dom"/>
</dbReference>
<dbReference type="InterPro" id="IPR011006">
    <property type="entry name" value="CheY-like_superfamily"/>
</dbReference>
<dbReference type="SUPFAM" id="SSF47384">
    <property type="entry name" value="Homodimeric domain of signal transducing histidine kinase"/>
    <property type="match status" value="1"/>
</dbReference>
<dbReference type="SUPFAM" id="SSF52172">
    <property type="entry name" value="CheY-like"/>
    <property type="match status" value="1"/>
</dbReference>
<dbReference type="PANTHER" id="PTHR43047:SF64">
    <property type="entry name" value="HISTIDINE KINASE CONTAINING CHEY-HOMOLOGOUS RECEIVER DOMAIN AND PAS DOMAIN-RELATED"/>
    <property type="match status" value="1"/>
</dbReference>
<feature type="domain" description="Response regulatory" evidence="8">
    <location>
        <begin position="429"/>
        <end position="546"/>
    </location>
</feature>
<dbReference type="PANTHER" id="PTHR43047">
    <property type="entry name" value="TWO-COMPONENT HISTIDINE PROTEIN KINASE"/>
    <property type="match status" value="1"/>
</dbReference>
<dbReference type="EC" id="2.7.13.3" evidence="2"/>
<proteinExistence type="predicted"/>
<sequence length="554" mass="60788">MPDRPTAGPGDDPRALKEEVAALRAQIANMQTELEVLASLSRNVPGVLYVLEPDHRGLPSVVYCSDGVRDILGIAPDEWKSSFESAYEHVYPADRSMVRVLCESAMKASDPAEFEFRVVLGDKGVRTVAGRAMSGCQINGRFVRVGYIHDVTEEKLYRSATVQVQAAEQASAAKSEFLSRMSHELRTPLNAILGFAQLLKMPESEPLTSGQRQKIEVMEQAGQHLLAVINDVLDLSRIESGRLPLSLEPVSSRAAFEHALDLVGSLAAESGVHLQPCDECDDLTVLADRLRLQQVLVNLLSNGVKYNRRGGHVRVQARREGERVMLEVSDTGRGMTEDQQAHLFEPFNRLGAEQTGVEGSGIGLVIVKRLLQVMDGDLEVHSTPDEGTRMRCWLPVATAPVLARQPLAADEPSLLDEGIDDPDGHPRLEVLYAEDNQINIDLVTEILSLLPWCRVTVAHNGTEALAAVRRRRPDLLLLDMQLGDMSGFDVVRLLDQDVETTGIPRVALSADAMPDTIRRAQAWGFKAYLTKPLDVTQLISTVELLSQEVAAARA</sequence>
<dbReference type="InterPro" id="IPR000014">
    <property type="entry name" value="PAS"/>
</dbReference>
<evidence type="ECO:0000256" key="1">
    <source>
        <dbReference type="ARBA" id="ARBA00000085"/>
    </source>
</evidence>
<evidence type="ECO:0000313" key="11">
    <source>
        <dbReference type="Proteomes" id="UP000269265"/>
    </source>
</evidence>
<name>A0A426V8M1_9BURK</name>
<dbReference type="SMART" id="SM00448">
    <property type="entry name" value="REC"/>
    <property type="match status" value="1"/>
</dbReference>
<keyword evidence="5 10" id="KW-0418">Kinase</keyword>
<dbReference type="RefSeq" id="WP_125244357.1">
    <property type="nucleotide sequence ID" value="NZ_RSED01000013.1"/>
</dbReference>
<dbReference type="InterPro" id="IPR036890">
    <property type="entry name" value="HATPase_C_sf"/>
</dbReference>
<dbReference type="SUPFAM" id="SSF55874">
    <property type="entry name" value="ATPase domain of HSP90 chaperone/DNA topoisomerase II/histidine kinase"/>
    <property type="match status" value="1"/>
</dbReference>
<dbReference type="SMART" id="SM00388">
    <property type="entry name" value="HisKA"/>
    <property type="match status" value="1"/>
</dbReference>
<evidence type="ECO:0000256" key="5">
    <source>
        <dbReference type="ARBA" id="ARBA00022777"/>
    </source>
</evidence>
<dbReference type="Pfam" id="PF00512">
    <property type="entry name" value="HisKA"/>
    <property type="match status" value="1"/>
</dbReference>
<dbReference type="Pfam" id="PF08447">
    <property type="entry name" value="PAS_3"/>
    <property type="match status" value="1"/>
</dbReference>
<dbReference type="Pfam" id="PF00072">
    <property type="entry name" value="Response_reg"/>
    <property type="match status" value="1"/>
</dbReference>
<dbReference type="CDD" id="cd00082">
    <property type="entry name" value="HisKA"/>
    <property type="match status" value="1"/>
</dbReference>
<dbReference type="SMART" id="SM00387">
    <property type="entry name" value="HATPase_c"/>
    <property type="match status" value="1"/>
</dbReference>
<dbReference type="PROSITE" id="PS50109">
    <property type="entry name" value="HIS_KIN"/>
    <property type="match status" value="1"/>
</dbReference>
<accession>A0A426V8M1</accession>
<evidence type="ECO:0000256" key="2">
    <source>
        <dbReference type="ARBA" id="ARBA00012438"/>
    </source>
</evidence>
<dbReference type="Gene3D" id="1.10.287.130">
    <property type="match status" value="1"/>
</dbReference>
<dbReference type="CDD" id="cd00130">
    <property type="entry name" value="PAS"/>
    <property type="match status" value="1"/>
</dbReference>
<feature type="domain" description="Histidine kinase" evidence="7">
    <location>
        <begin position="180"/>
        <end position="398"/>
    </location>
</feature>
<dbReference type="GO" id="GO:0000155">
    <property type="term" value="F:phosphorelay sensor kinase activity"/>
    <property type="evidence" value="ECO:0007669"/>
    <property type="project" value="InterPro"/>
</dbReference>
<dbReference type="Pfam" id="PF02518">
    <property type="entry name" value="HATPase_c"/>
    <property type="match status" value="1"/>
</dbReference>
<dbReference type="Gene3D" id="3.30.565.10">
    <property type="entry name" value="Histidine kinase-like ATPase, C-terminal domain"/>
    <property type="match status" value="1"/>
</dbReference>
<dbReference type="PROSITE" id="PS50112">
    <property type="entry name" value="PAS"/>
    <property type="match status" value="1"/>
</dbReference>
<protein>
    <recommendedName>
        <fullName evidence="2">histidine kinase</fullName>
        <ecNumber evidence="2">2.7.13.3</ecNumber>
    </recommendedName>
</protein>
<comment type="caution">
    <text evidence="10">The sequence shown here is derived from an EMBL/GenBank/DDBJ whole genome shotgun (WGS) entry which is preliminary data.</text>
</comment>
<keyword evidence="4" id="KW-0808">Transferase</keyword>
<feature type="domain" description="PAS" evidence="9">
    <location>
        <begin position="54"/>
        <end position="109"/>
    </location>
</feature>